<dbReference type="Pfam" id="PF03572">
    <property type="entry name" value="Peptidase_S41"/>
    <property type="match status" value="1"/>
</dbReference>
<dbReference type="Gene3D" id="3.90.226.10">
    <property type="entry name" value="2-enoyl-CoA Hydratase, Chain A, domain 1"/>
    <property type="match status" value="1"/>
</dbReference>
<feature type="region of interest" description="Disordered" evidence="1">
    <location>
        <begin position="253"/>
        <end position="276"/>
    </location>
</feature>
<feature type="domain" description="Tail specific protease" evidence="2">
    <location>
        <begin position="296"/>
        <end position="512"/>
    </location>
</feature>
<dbReference type="GO" id="GO:0008236">
    <property type="term" value="F:serine-type peptidase activity"/>
    <property type="evidence" value="ECO:0007669"/>
    <property type="project" value="InterPro"/>
</dbReference>
<comment type="caution">
    <text evidence="4">The sequence shown here is derived from an EMBL/GenBank/DDBJ whole genome shotgun (WGS) entry which is preliminary data.</text>
</comment>
<proteinExistence type="predicted"/>
<evidence type="ECO:0000259" key="3">
    <source>
        <dbReference type="Pfam" id="PF23658"/>
    </source>
</evidence>
<evidence type="ECO:0008006" key="6">
    <source>
        <dbReference type="Google" id="ProtNLM"/>
    </source>
</evidence>
<feature type="domain" description="CPAF-like PDZ" evidence="3">
    <location>
        <begin position="112"/>
        <end position="233"/>
    </location>
</feature>
<dbReference type="GO" id="GO:0006508">
    <property type="term" value="P:proteolysis"/>
    <property type="evidence" value="ECO:0007669"/>
    <property type="project" value="InterPro"/>
</dbReference>
<dbReference type="Pfam" id="PF23658">
    <property type="entry name" value="PDZ_CPAF_rel"/>
    <property type="match status" value="1"/>
</dbReference>
<gene>
    <name evidence="4" type="ORF">H2200_013230</name>
</gene>
<protein>
    <recommendedName>
        <fullName evidence="6">Tail specific protease domain-containing protein</fullName>
    </recommendedName>
</protein>
<keyword evidence="5" id="KW-1185">Reference proteome</keyword>
<feature type="region of interest" description="Disordered" evidence="1">
    <location>
        <begin position="647"/>
        <end position="668"/>
    </location>
</feature>
<dbReference type="AlphaFoldDB" id="A0AA39CBL5"/>
<dbReference type="InterPro" id="IPR029045">
    <property type="entry name" value="ClpP/crotonase-like_dom_sf"/>
</dbReference>
<name>A0AA39CBL5_9EURO</name>
<dbReference type="SUPFAM" id="SSF52096">
    <property type="entry name" value="ClpP/crotonase"/>
    <property type="match status" value="1"/>
</dbReference>
<evidence type="ECO:0000259" key="2">
    <source>
        <dbReference type="Pfam" id="PF03572"/>
    </source>
</evidence>
<dbReference type="Proteomes" id="UP001172673">
    <property type="component" value="Unassembled WGS sequence"/>
</dbReference>
<evidence type="ECO:0000313" key="4">
    <source>
        <dbReference type="EMBL" id="KAJ9602375.1"/>
    </source>
</evidence>
<dbReference type="PANTHER" id="PTHR37049:SF4">
    <property type="entry name" value="RHODANESE DOMAIN-CONTAINING PROTEIN"/>
    <property type="match status" value="1"/>
</dbReference>
<dbReference type="PANTHER" id="PTHR37049">
    <property type="entry name" value="PEPTIDASE S41 FAMILY PROTEIN"/>
    <property type="match status" value="1"/>
</dbReference>
<dbReference type="InterPro" id="IPR052766">
    <property type="entry name" value="S41A_metabolite_peptidase"/>
</dbReference>
<dbReference type="EMBL" id="JAPDRK010000027">
    <property type="protein sequence ID" value="KAJ9602375.1"/>
    <property type="molecule type" value="Genomic_DNA"/>
</dbReference>
<dbReference type="InterPro" id="IPR005151">
    <property type="entry name" value="Tail-specific_protease"/>
</dbReference>
<dbReference type="InterPro" id="IPR056186">
    <property type="entry name" value="PDZ_CPAF-rel"/>
</dbReference>
<reference evidence="4" key="1">
    <citation type="submission" date="2022-10" db="EMBL/GenBank/DDBJ databases">
        <title>Culturing micro-colonial fungi from biological soil crusts in the Mojave desert and describing Neophaeococcomyces mojavensis, and introducing the new genera and species Taxawa tesnikishii.</title>
        <authorList>
            <person name="Kurbessoian T."/>
            <person name="Stajich J.E."/>
        </authorList>
    </citation>
    <scope>NUCLEOTIDE SEQUENCE</scope>
    <source>
        <strain evidence="4">TK_41</strain>
    </source>
</reference>
<accession>A0AA39CBL5</accession>
<evidence type="ECO:0000256" key="1">
    <source>
        <dbReference type="SAM" id="MobiDB-lite"/>
    </source>
</evidence>
<sequence>MNGEDLPIVDAELAYECLSSVPIRQEDALALVASVAGYLEFQSSLDYIASPPPGWLFPPIDILDTLDQVRRKIENDEYSSEYDFQIDLHTITILGKDGHLATRGPLLDALGFQRPTSTLISLSEDGVQAPSVYLMEDRYNHGDDNLPELRSGNAFSAITKINGFDVQEFLQLESLTFELQDPDALYNFMLFPSDYYDMFTAPRFYPGPYTNLTFADGSITPLKNTAILNGNFTGIVNGEGMYERFRGALGPGDNSGASAHVERNGKRQTNAPASASDDAGVLTGYWDDGLAAELLVIAISDFAPSHDFSLWVNFQDTLREILASAKENKKTQLILDVRRNGGGSVSLCMDTMVQLFPDKAPNRKSNMRASGAQKALVEYISEETRKAEDLHPDTNLDKEEIEADYGNGPWAYQGVMSPQAKNFEDVGHFYGPHRVGPGLFTSFFQENYTNNEYSRINREMINITQADPGAERPFNPENMVILTDGYCGSACTILVEYLKNEFRVMSIVVGGRPQTGPMQTIGGVRGSRLFNSDVLSYFVGGYKNQTKAHPESADPHFDDWSDEALIRLGEGLRINGYNAFRMGDPYNTPLHFAYEAADCRIWYTPEMIADNRVLWNRVAELAFSNRMGNVISSKYCVEGSTKHPTSISGGVKKGALGPQTPPESASPRYTGWIVNGTTVTQENLGRAHGIMPAAGSSADGGAGGEQVDLVALQTFKDLCADVTEESWFIKLMCLSVQ</sequence>
<organism evidence="4 5">
    <name type="scientific">Cladophialophora chaetospira</name>
    <dbReference type="NCBI Taxonomy" id="386627"/>
    <lineage>
        <taxon>Eukaryota</taxon>
        <taxon>Fungi</taxon>
        <taxon>Dikarya</taxon>
        <taxon>Ascomycota</taxon>
        <taxon>Pezizomycotina</taxon>
        <taxon>Eurotiomycetes</taxon>
        <taxon>Chaetothyriomycetidae</taxon>
        <taxon>Chaetothyriales</taxon>
        <taxon>Herpotrichiellaceae</taxon>
        <taxon>Cladophialophora</taxon>
    </lineage>
</organism>
<evidence type="ECO:0000313" key="5">
    <source>
        <dbReference type="Proteomes" id="UP001172673"/>
    </source>
</evidence>